<dbReference type="RefSeq" id="WP_275116627.1">
    <property type="nucleotide sequence ID" value="NZ_JAOTPO010000001.1"/>
</dbReference>
<protein>
    <recommendedName>
        <fullName evidence="3">Exo-alpha-sialidase</fullName>
    </recommendedName>
</protein>
<evidence type="ECO:0000313" key="1">
    <source>
        <dbReference type="EMBL" id="MDE5412001.1"/>
    </source>
</evidence>
<comment type="caution">
    <text evidence="1">The sequence shown here is derived from an EMBL/GenBank/DDBJ whole genome shotgun (WGS) entry which is preliminary data.</text>
</comment>
<name>A0ABT5V979_9BACI</name>
<dbReference type="InterPro" id="IPR015943">
    <property type="entry name" value="WD40/YVTN_repeat-like_dom_sf"/>
</dbReference>
<dbReference type="Gene3D" id="2.130.10.10">
    <property type="entry name" value="YVTN repeat-like/Quinoprotein amine dehydrogenase"/>
    <property type="match status" value="1"/>
</dbReference>
<accession>A0ABT5V979</accession>
<reference evidence="1" key="1">
    <citation type="submission" date="2024-05" db="EMBL/GenBank/DDBJ databases">
        <title>Alkalihalobacillus sp. strain MEB203 novel alkaliphilic bacterium from Lonar Lake, India.</title>
        <authorList>
            <person name="Joshi A."/>
            <person name="Thite S."/>
            <person name="Mengade P."/>
        </authorList>
    </citation>
    <scope>NUCLEOTIDE SEQUENCE</scope>
    <source>
        <strain evidence="1">MEB 203</strain>
    </source>
</reference>
<sequence length="187" mass="20943">MNMMETTVRGATAVCKIENGEYIVAVGREGIFRMKGHQLTSQFLFPFRIVKLIKVGSLLYGVGERGVFIRSSDGGLTWSHKFLPTSATIWSVVASSKGLVITHGNNSLYFSYDFGVTWSSISPFEKLGNNSPAIRSLCLSGHSLFIGMKIHRKYGGVWKLDLASLKLYWIKRENDFMISSLTVYESR</sequence>
<proteinExistence type="predicted"/>
<organism evidence="1 2">
    <name type="scientific">Alkalihalobacterium chitinilyticum</name>
    <dbReference type="NCBI Taxonomy" id="2980103"/>
    <lineage>
        <taxon>Bacteria</taxon>
        <taxon>Bacillati</taxon>
        <taxon>Bacillota</taxon>
        <taxon>Bacilli</taxon>
        <taxon>Bacillales</taxon>
        <taxon>Bacillaceae</taxon>
        <taxon>Alkalihalobacterium</taxon>
    </lineage>
</organism>
<dbReference type="CDD" id="cd15482">
    <property type="entry name" value="Sialidase_non-viral"/>
    <property type="match status" value="1"/>
</dbReference>
<dbReference type="SUPFAM" id="SSF110296">
    <property type="entry name" value="Oligoxyloglucan reducing end-specific cellobiohydrolase"/>
    <property type="match status" value="1"/>
</dbReference>
<evidence type="ECO:0008006" key="3">
    <source>
        <dbReference type="Google" id="ProtNLM"/>
    </source>
</evidence>
<dbReference type="Proteomes" id="UP001148125">
    <property type="component" value="Unassembled WGS sequence"/>
</dbReference>
<dbReference type="EMBL" id="JAOTPO010000001">
    <property type="protein sequence ID" value="MDE5412001.1"/>
    <property type="molecule type" value="Genomic_DNA"/>
</dbReference>
<evidence type="ECO:0000313" key="2">
    <source>
        <dbReference type="Proteomes" id="UP001148125"/>
    </source>
</evidence>
<gene>
    <name evidence="1" type="ORF">N7Z68_01210</name>
</gene>
<keyword evidence="2" id="KW-1185">Reference proteome</keyword>